<name>A0A4R6S5K8_LABRH</name>
<evidence type="ECO:0000256" key="2">
    <source>
        <dbReference type="ARBA" id="ARBA00022723"/>
    </source>
</evidence>
<dbReference type="InterPro" id="IPR051452">
    <property type="entry name" value="Diverse_Oxidoreductases"/>
</dbReference>
<comment type="caution">
    <text evidence="8">The sequence shown here is derived from an EMBL/GenBank/DDBJ whole genome shotgun (WGS) entry which is preliminary data.</text>
</comment>
<dbReference type="InterPro" id="IPR002888">
    <property type="entry name" value="2Fe-2S-bd"/>
</dbReference>
<dbReference type="OrthoDB" id="159930at2"/>
<evidence type="ECO:0000313" key="8">
    <source>
        <dbReference type="EMBL" id="TDP95020.1"/>
    </source>
</evidence>
<dbReference type="PANTHER" id="PTHR44379:SF5">
    <property type="entry name" value="OXIDOREDUCTASE WITH IRON-SULFUR SUBUNIT"/>
    <property type="match status" value="1"/>
</dbReference>
<keyword evidence="1" id="KW-0001">2Fe-2S</keyword>
<dbReference type="InterPro" id="IPR036884">
    <property type="entry name" value="2Fe-2S-bd_dom_sf"/>
</dbReference>
<protein>
    <submittedName>
        <fullName evidence="8">Carbon-monoxide dehydrogenase small subunit</fullName>
    </submittedName>
</protein>
<evidence type="ECO:0000256" key="3">
    <source>
        <dbReference type="ARBA" id="ARBA00023002"/>
    </source>
</evidence>
<dbReference type="FunFam" id="3.10.20.30:FF:000020">
    <property type="entry name" value="Xanthine dehydrogenase iron-sulfur subunit"/>
    <property type="match status" value="1"/>
</dbReference>
<dbReference type="EMBL" id="SNXZ01000005">
    <property type="protein sequence ID" value="TDP95020.1"/>
    <property type="molecule type" value="Genomic_DNA"/>
</dbReference>
<dbReference type="InterPro" id="IPR012675">
    <property type="entry name" value="Beta-grasp_dom_sf"/>
</dbReference>
<proteinExistence type="predicted"/>
<reference evidence="8 9" key="1">
    <citation type="submission" date="2019-03" db="EMBL/GenBank/DDBJ databases">
        <title>Genomic Encyclopedia of Type Strains, Phase IV (KMG-IV): sequencing the most valuable type-strain genomes for metagenomic binning, comparative biology and taxonomic classification.</title>
        <authorList>
            <person name="Goeker M."/>
        </authorList>
    </citation>
    <scope>NUCLEOTIDE SEQUENCE [LARGE SCALE GENOMIC DNA]</scope>
    <source>
        <strain evidence="8 9">DSM 45361</strain>
    </source>
</reference>
<dbReference type="GO" id="GO:0051537">
    <property type="term" value="F:2 iron, 2 sulfur cluster binding"/>
    <property type="evidence" value="ECO:0007669"/>
    <property type="project" value="UniProtKB-KW"/>
</dbReference>
<dbReference type="Proteomes" id="UP000295444">
    <property type="component" value="Unassembled WGS sequence"/>
</dbReference>
<feature type="domain" description="2Fe-2S ferredoxin-type" evidence="7">
    <location>
        <begin position="1"/>
        <end position="77"/>
    </location>
</feature>
<evidence type="ECO:0000256" key="4">
    <source>
        <dbReference type="ARBA" id="ARBA00023004"/>
    </source>
</evidence>
<dbReference type="GO" id="GO:0046872">
    <property type="term" value="F:metal ion binding"/>
    <property type="evidence" value="ECO:0007669"/>
    <property type="project" value="UniProtKB-KW"/>
</dbReference>
<gene>
    <name evidence="8" type="ORF">EV186_105252</name>
</gene>
<evidence type="ECO:0000256" key="5">
    <source>
        <dbReference type="ARBA" id="ARBA00023014"/>
    </source>
</evidence>
<dbReference type="PROSITE" id="PS51085">
    <property type="entry name" value="2FE2S_FER_2"/>
    <property type="match status" value="1"/>
</dbReference>
<evidence type="ECO:0000313" key="9">
    <source>
        <dbReference type="Proteomes" id="UP000295444"/>
    </source>
</evidence>
<keyword evidence="9" id="KW-1185">Reference proteome</keyword>
<dbReference type="Gene3D" id="1.10.150.120">
    <property type="entry name" value="[2Fe-2S]-binding domain"/>
    <property type="match status" value="1"/>
</dbReference>
<dbReference type="InterPro" id="IPR036010">
    <property type="entry name" value="2Fe-2S_ferredoxin-like_sf"/>
</dbReference>
<dbReference type="FunFam" id="1.10.150.120:FF:000003">
    <property type="entry name" value="Carbon monoxide dehydrogenase, small subunit"/>
    <property type="match status" value="1"/>
</dbReference>
<dbReference type="AlphaFoldDB" id="A0A4R6S5K8"/>
<evidence type="ECO:0000256" key="6">
    <source>
        <dbReference type="ARBA" id="ARBA00060707"/>
    </source>
</evidence>
<keyword evidence="5" id="KW-0411">Iron-sulfur</keyword>
<dbReference type="PANTHER" id="PTHR44379">
    <property type="entry name" value="OXIDOREDUCTASE WITH IRON-SULFUR SUBUNIT"/>
    <property type="match status" value="1"/>
</dbReference>
<keyword evidence="4" id="KW-0408">Iron</keyword>
<dbReference type="Pfam" id="PF00111">
    <property type="entry name" value="Fer2"/>
    <property type="match status" value="1"/>
</dbReference>
<dbReference type="CDD" id="cd00207">
    <property type="entry name" value="fer2"/>
    <property type="match status" value="1"/>
</dbReference>
<keyword evidence="2" id="KW-0479">Metal-binding</keyword>
<comment type="pathway">
    <text evidence="6">Alkaloid degradation; nicotine degradation.</text>
</comment>
<dbReference type="Pfam" id="PF01799">
    <property type="entry name" value="Fer2_2"/>
    <property type="match status" value="1"/>
</dbReference>
<dbReference type="RefSeq" id="WP_133852415.1">
    <property type="nucleotide sequence ID" value="NZ_SNXZ01000005.1"/>
</dbReference>
<dbReference type="InterPro" id="IPR001041">
    <property type="entry name" value="2Fe-2S_ferredoxin-type"/>
</dbReference>
<dbReference type="GO" id="GO:0016491">
    <property type="term" value="F:oxidoreductase activity"/>
    <property type="evidence" value="ECO:0007669"/>
    <property type="project" value="UniProtKB-KW"/>
</dbReference>
<organism evidence="8 9">
    <name type="scientific">Labedaea rhizosphaerae</name>
    <dbReference type="NCBI Taxonomy" id="598644"/>
    <lineage>
        <taxon>Bacteria</taxon>
        <taxon>Bacillati</taxon>
        <taxon>Actinomycetota</taxon>
        <taxon>Actinomycetes</taxon>
        <taxon>Pseudonocardiales</taxon>
        <taxon>Pseudonocardiaceae</taxon>
        <taxon>Labedaea</taxon>
    </lineage>
</organism>
<evidence type="ECO:0000259" key="7">
    <source>
        <dbReference type="PROSITE" id="PS51085"/>
    </source>
</evidence>
<dbReference type="Gene3D" id="3.10.20.30">
    <property type="match status" value="1"/>
</dbReference>
<dbReference type="SUPFAM" id="SSF47741">
    <property type="entry name" value="CO dehydrogenase ISP C-domain like"/>
    <property type="match status" value="1"/>
</dbReference>
<sequence length="156" mass="16254">MKVEINVNGTATTADVEPRTLLVHYLRDNLGLKATNIGCDTTSCGACTVLLDGESVKSCTVLAAQADGLSVTTMEGLSDDGTLSHPVTAAFRQEHGLQCGFCTPGMVMAAVSLIEENPDLTEADVRSGLEGNLCRCTGYHNIVRAVLVAAGKDPDA</sequence>
<keyword evidence="3" id="KW-0560">Oxidoreductase</keyword>
<evidence type="ECO:0000256" key="1">
    <source>
        <dbReference type="ARBA" id="ARBA00022714"/>
    </source>
</evidence>
<accession>A0A4R6S5K8</accession>
<dbReference type="SUPFAM" id="SSF54292">
    <property type="entry name" value="2Fe-2S ferredoxin-like"/>
    <property type="match status" value="1"/>
</dbReference>